<dbReference type="Proteomes" id="UP000292274">
    <property type="component" value="Unassembled WGS sequence"/>
</dbReference>
<accession>A0A4R0GIF0</accession>
<evidence type="ECO:0000313" key="2">
    <source>
        <dbReference type="Proteomes" id="UP000292274"/>
    </source>
</evidence>
<sequence length="341" mass="37527">MPFSSGPVTGQPIWDMLGTTMPRGILGLSDPDVHLIHGRWFMFVGGFSTSFRNRLYQARLPNGAGPDQAGWLLDRRPIIDDPPKGAWDAGGMHTPSYVPPHGERSARIYYAGRVGARHYGRGSAYAIGVLTRNSRGQWARNAAPVLCGWPGRPSVLEPLVIAVDTGYRMWFLATPHEVAPGEQPNFELHVTDSADGIQWEPSRRFATCEEGFFDNAVYPTSHGWEMTLARGTNLHGTTPYPDQGLWVMRAATPSPDRAAWSTPERVLDTAAPGTPSWMARGVCGPSVIPLPDGRRIVFLTGTHDVDSWWQATRLRMAHARRIAVPSPYFLATGTIDMTDVT</sequence>
<proteinExistence type="predicted"/>
<name>A0A4R0GIF0_9ACTN</name>
<dbReference type="EMBL" id="SJJR01000007">
    <property type="protein sequence ID" value="TCB97274.1"/>
    <property type="molecule type" value="Genomic_DNA"/>
</dbReference>
<organism evidence="1 2">
    <name type="scientific">Micromonospora zingiberis</name>
    <dbReference type="NCBI Taxonomy" id="2053011"/>
    <lineage>
        <taxon>Bacteria</taxon>
        <taxon>Bacillati</taxon>
        <taxon>Actinomycetota</taxon>
        <taxon>Actinomycetes</taxon>
        <taxon>Micromonosporales</taxon>
        <taxon>Micromonosporaceae</taxon>
        <taxon>Micromonospora</taxon>
    </lineage>
</organism>
<dbReference type="AlphaFoldDB" id="A0A4R0GIF0"/>
<dbReference type="OrthoDB" id="9799605at2"/>
<evidence type="ECO:0000313" key="1">
    <source>
        <dbReference type="EMBL" id="TCB97274.1"/>
    </source>
</evidence>
<dbReference type="Gene3D" id="2.115.10.20">
    <property type="entry name" value="Glycosyl hydrolase domain, family 43"/>
    <property type="match status" value="1"/>
</dbReference>
<dbReference type="SUPFAM" id="SSF75005">
    <property type="entry name" value="Arabinanase/levansucrase/invertase"/>
    <property type="match status" value="1"/>
</dbReference>
<dbReference type="InterPro" id="IPR023296">
    <property type="entry name" value="Glyco_hydro_beta-prop_sf"/>
</dbReference>
<comment type="caution">
    <text evidence="1">The sequence shown here is derived from an EMBL/GenBank/DDBJ whole genome shotgun (WGS) entry which is preliminary data.</text>
</comment>
<evidence type="ECO:0008006" key="3">
    <source>
        <dbReference type="Google" id="ProtNLM"/>
    </source>
</evidence>
<dbReference type="RefSeq" id="WP_131303942.1">
    <property type="nucleotide sequence ID" value="NZ_SJJR01000007.1"/>
</dbReference>
<reference evidence="1 2" key="1">
    <citation type="submission" date="2019-02" db="EMBL/GenBank/DDBJ databases">
        <title>Jishengella sp. nov., isolated from a root of Zingiber montanum.</title>
        <authorList>
            <person name="Kuncharoen N."/>
            <person name="Kudo T."/>
            <person name="Masahiro Y."/>
            <person name="Ohkuma M."/>
            <person name="Tanasupawat S."/>
        </authorList>
    </citation>
    <scope>NUCLEOTIDE SEQUENCE [LARGE SCALE GENOMIC DNA]</scope>
    <source>
        <strain evidence="1 2">PLAI 1-1</strain>
    </source>
</reference>
<gene>
    <name evidence="1" type="ORF">E0H26_13490</name>
</gene>
<protein>
    <recommendedName>
        <fullName evidence="3">Glycosyl hydrolase family 32 N-terminal domain-containing protein</fullName>
    </recommendedName>
</protein>
<keyword evidence="2" id="KW-1185">Reference proteome</keyword>